<comment type="pathway">
    <text evidence="1 8">Amino-acid biosynthesis; L-arginine biosynthesis; N(2)-acetyl-L-ornithine from L-glutamate: step 1/4.</text>
</comment>
<comment type="catalytic activity">
    <reaction evidence="7 8">
        <text>L-glutamate + acetyl-CoA = N-acetyl-L-glutamate + CoA + H(+)</text>
        <dbReference type="Rhea" id="RHEA:24292"/>
        <dbReference type="ChEBI" id="CHEBI:15378"/>
        <dbReference type="ChEBI" id="CHEBI:29985"/>
        <dbReference type="ChEBI" id="CHEBI:44337"/>
        <dbReference type="ChEBI" id="CHEBI:57287"/>
        <dbReference type="ChEBI" id="CHEBI:57288"/>
        <dbReference type="EC" id="2.3.1.1"/>
    </reaction>
</comment>
<comment type="similarity">
    <text evidence="2 8">Belongs to the acetyltransferase family. ArgA subfamily.</text>
</comment>
<dbReference type="InterPro" id="IPR036393">
    <property type="entry name" value="AceGlu_kinase-like_sf"/>
</dbReference>
<keyword evidence="11" id="KW-1185">Reference proteome</keyword>
<evidence type="ECO:0000256" key="1">
    <source>
        <dbReference type="ARBA" id="ARBA00004925"/>
    </source>
</evidence>
<proteinExistence type="inferred from homology"/>
<evidence type="ECO:0000259" key="9">
    <source>
        <dbReference type="PROSITE" id="PS51186"/>
    </source>
</evidence>
<dbReference type="CDD" id="cd04237">
    <property type="entry name" value="AAK_NAGS-ABP"/>
    <property type="match status" value="1"/>
</dbReference>
<feature type="domain" description="N-acetyltransferase" evidence="9">
    <location>
        <begin position="295"/>
        <end position="434"/>
    </location>
</feature>
<evidence type="ECO:0000256" key="3">
    <source>
        <dbReference type="ARBA" id="ARBA00022571"/>
    </source>
</evidence>
<name>A0ABU7G702_9ALTE</name>
<comment type="caution">
    <text evidence="10">The sequence shown here is derived from an EMBL/GenBank/DDBJ whole genome shotgun (WGS) entry which is preliminary data.</text>
</comment>
<dbReference type="Gene3D" id="3.40.1160.10">
    <property type="entry name" value="Acetylglutamate kinase-like"/>
    <property type="match status" value="1"/>
</dbReference>
<dbReference type="SUPFAM" id="SSF53633">
    <property type="entry name" value="Carbamate kinase-like"/>
    <property type="match status" value="1"/>
</dbReference>
<dbReference type="PANTHER" id="PTHR30602">
    <property type="entry name" value="AMINO-ACID ACETYLTRANSFERASE"/>
    <property type="match status" value="1"/>
</dbReference>
<dbReference type="Gene3D" id="3.40.630.30">
    <property type="match status" value="1"/>
</dbReference>
<reference evidence="11" key="1">
    <citation type="submission" date="2023-07" db="EMBL/GenBank/DDBJ databases">
        <title>Draft genome sequence of Agarivorans aestuarii strain ZMCS4, a CAZymes producing bacteria isolated from the marine brown algae Clodostephus spongiosus.</title>
        <authorList>
            <person name="Lorente B."/>
            <person name="Cabral C."/>
            <person name="Frias J."/>
            <person name="Faria J."/>
            <person name="Toubarro D."/>
        </authorList>
    </citation>
    <scope>NUCLEOTIDE SEQUENCE [LARGE SCALE GENOMIC DNA]</scope>
    <source>
        <strain evidence="11">ZMCS4</strain>
    </source>
</reference>
<dbReference type="Proteomes" id="UP001310248">
    <property type="component" value="Unassembled WGS sequence"/>
</dbReference>
<keyword evidence="4 8" id="KW-0028">Amino-acid biosynthesis</keyword>
<dbReference type="Pfam" id="PF00696">
    <property type="entry name" value="AA_kinase"/>
    <property type="match status" value="1"/>
</dbReference>
<dbReference type="GO" id="GO:0016746">
    <property type="term" value="F:acyltransferase activity"/>
    <property type="evidence" value="ECO:0007669"/>
    <property type="project" value="UniProtKB-KW"/>
</dbReference>
<evidence type="ECO:0000256" key="6">
    <source>
        <dbReference type="ARBA" id="ARBA00023315"/>
    </source>
</evidence>
<gene>
    <name evidence="8 10" type="primary">argA</name>
    <name evidence="10" type="ORF">SNR37_000428</name>
</gene>
<dbReference type="Pfam" id="PF00583">
    <property type="entry name" value="Acetyltransf_1"/>
    <property type="match status" value="1"/>
</dbReference>
<dbReference type="InterPro" id="IPR010167">
    <property type="entry name" value="NH2A_AcTrfase"/>
</dbReference>
<sequence>MDRSAEDLVNWFRQSAPYINAHRGKTFVVMLSGEASSSGNFGNIIQDIALLKTLGVKIVLVCGARPQIDGLIAAHQHSCLFAGEQRITDERSLNIIKQAVGQIQMDIEAQLSMGLVNSPLHQAHINVVRGNFVVAQPIGVEDGIDFLHTGKVRRINHQSIKRQLDHGEIVMVSPLGVSVTGELFNICSEDITTEIAVSLKADKVIYFCPEQGIHNDKGQLVSELLPDTANQLMRSEPFLRETDKDTLRYLRAAIQCSDRGIDRCHLVSYQQDGALLQELYTRDGSGTQLVQYSYERVREARLDDINGIIELIRPLEEEGILVRRSRELLEMEIERFTIVERDGMIIGCAALYAFEQENIGELACLVSHPQYRQASRGDRLLQAIVKRARQQGLSKLFVLTTKSIHWFRERGFAPADFEDLPTEKQAIYNLQRRSKILMMDITH</sequence>
<dbReference type="HAMAP" id="MF_01105">
    <property type="entry name" value="N_acetyl_glu_synth"/>
    <property type="match status" value="1"/>
</dbReference>
<dbReference type="CDD" id="cd04301">
    <property type="entry name" value="NAT_SF"/>
    <property type="match status" value="1"/>
</dbReference>
<dbReference type="InterPro" id="IPR001048">
    <property type="entry name" value="Asp/Glu/Uridylate_kinase"/>
</dbReference>
<dbReference type="SUPFAM" id="SSF55729">
    <property type="entry name" value="Acyl-CoA N-acyltransferases (Nat)"/>
    <property type="match status" value="1"/>
</dbReference>
<accession>A0ABU7G702</accession>
<protein>
    <recommendedName>
        <fullName evidence="8">Amino-acid acetyltransferase</fullName>
        <ecNumber evidence="8">2.3.1.1</ecNumber>
    </recommendedName>
    <alternativeName>
        <fullName evidence="8">N-acetylglutamate synthase</fullName>
        <shortName evidence="8">AGS</shortName>
        <shortName evidence="8">NAGS</shortName>
    </alternativeName>
</protein>
<comment type="subcellular location">
    <subcellularLocation>
        <location evidence="8">Cytoplasm</location>
    </subcellularLocation>
</comment>
<dbReference type="InterPro" id="IPR016181">
    <property type="entry name" value="Acyl_CoA_acyltransferase"/>
</dbReference>
<evidence type="ECO:0000256" key="4">
    <source>
        <dbReference type="ARBA" id="ARBA00022605"/>
    </source>
</evidence>
<evidence type="ECO:0000313" key="10">
    <source>
        <dbReference type="EMBL" id="MEE1675106.1"/>
    </source>
</evidence>
<dbReference type="InterPro" id="IPR033719">
    <property type="entry name" value="NAGS_kin"/>
</dbReference>
<evidence type="ECO:0000256" key="2">
    <source>
        <dbReference type="ARBA" id="ARBA00009145"/>
    </source>
</evidence>
<keyword evidence="5 8" id="KW-0808">Transferase</keyword>
<evidence type="ECO:0000313" key="11">
    <source>
        <dbReference type="Proteomes" id="UP001310248"/>
    </source>
</evidence>
<dbReference type="PROSITE" id="PS51186">
    <property type="entry name" value="GNAT"/>
    <property type="match status" value="1"/>
</dbReference>
<keyword evidence="6 8" id="KW-0012">Acyltransferase</keyword>
<dbReference type="EC" id="2.3.1.1" evidence="8"/>
<evidence type="ECO:0000256" key="7">
    <source>
        <dbReference type="ARBA" id="ARBA00048372"/>
    </source>
</evidence>
<evidence type="ECO:0000256" key="8">
    <source>
        <dbReference type="HAMAP-Rule" id="MF_01105"/>
    </source>
</evidence>
<dbReference type="PIRSF" id="PIRSF000423">
    <property type="entry name" value="ArgA"/>
    <property type="match status" value="1"/>
</dbReference>
<evidence type="ECO:0000256" key="5">
    <source>
        <dbReference type="ARBA" id="ARBA00022679"/>
    </source>
</evidence>
<keyword evidence="8" id="KW-0963">Cytoplasm</keyword>
<dbReference type="NCBIfam" id="NF003641">
    <property type="entry name" value="PRK05279.1"/>
    <property type="match status" value="1"/>
</dbReference>
<dbReference type="EMBL" id="JAYDYW010000011">
    <property type="protein sequence ID" value="MEE1675106.1"/>
    <property type="molecule type" value="Genomic_DNA"/>
</dbReference>
<comment type="miscellaneous">
    <text evidence="8">In bacteria which possess the bifunctional enzyme ornithine acetyltransferase/N-acetylglutamate synthase (ArgJ), ArgA fulfills an anaplerotic role.</text>
</comment>
<dbReference type="PANTHER" id="PTHR30602:SF12">
    <property type="entry name" value="AMINO-ACID ACETYLTRANSFERASE NAGS1, CHLOROPLASTIC-RELATED"/>
    <property type="match status" value="1"/>
</dbReference>
<dbReference type="InterPro" id="IPR000182">
    <property type="entry name" value="GNAT_dom"/>
</dbReference>
<dbReference type="RefSeq" id="WP_329776078.1">
    <property type="nucleotide sequence ID" value="NZ_JAYDYW010000011.1"/>
</dbReference>
<dbReference type="NCBIfam" id="TIGR01890">
    <property type="entry name" value="N-Ac-Glu-synth"/>
    <property type="match status" value="1"/>
</dbReference>
<organism evidence="10 11">
    <name type="scientific">Agarivorans aestuarii</name>
    <dbReference type="NCBI Taxonomy" id="1563703"/>
    <lineage>
        <taxon>Bacteria</taxon>
        <taxon>Pseudomonadati</taxon>
        <taxon>Pseudomonadota</taxon>
        <taxon>Gammaproteobacteria</taxon>
        <taxon>Alteromonadales</taxon>
        <taxon>Alteromonadaceae</taxon>
        <taxon>Agarivorans</taxon>
    </lineage>
</organism>
<keyword evidence="3 8" id="KW-0055">Arginine biosynthesis</keyword>